<evidence type="ECO:0000256" key="1">
    <source>
        <dbReference type="SAM" id="MobiDB-lite"/>
    </source>
</evidence>
<dbReference type="AlphaFoldDB" id="A0A9W8N7J7"/>
<feature type="compositionally biased region" description="Basic residues" evidence="1">
    <location>
        <begin position="32"/>
        <end position="42"/>
    </location>
</feature>
<proteinExistence type="predicted"/>
<evidence type="ECO:0000313" key="2">
    <source>
        <dbReference type="EMBL" id="KAJ3561570.1"/>
    </source>
</evidence>
<keyword evidence="3" id="KW-1185">Reference proteome</keyword>
<feature type="region of interest" description="Disordered" evidence="1">
    <location>
        <begin position="1"/>
        <end position="52"/>
    </location>
</feature>
<organism evidence="2 3">
    <name type="scientific">Xylaria arbuscula</name>
    <dbReference type="NCBI Taxonomy" id="114810"/>
    <lineage>
        <taxon>Eukaryota</taxon>
        <taxon>Fungi</taxon>
        <taxon>Dikarya</taxon>
        <taxon>Ascomycota</taxon>
        <taxon>Pezizomycotina</taxon>
        <taxon>Sordariomycetes</taxon>
        <taxon>Xylariomycetidae</taxon>
        <taxon>Xylariales</taxon>
        <taxon>Xylariaceae</taxon>
        <taxon>Xylaria</taxon>
    </lineage>
</organism>
<dbReference type="Proteomes" id="UP001148614">
    <property type="component" value="Unassembled WGS sequence"/>
</dbReference>
<gene>
    <name evidence="2" type="ORF">NPX13_g8893</name>
</gene>
<comment type="caution">
    <text evidence="2">The sequence shown here is derived from an EMBL/GenBank/DDBJ whole genome shotgun (WGS) entry which is preliminary data.</text>
</comment>
<dbReference type="EMBL" id="JANPWZ010002046">
    <property type="protein sequence ID" value="KAJ3561570.1"/>
    <property type="molecule type" value="Genomic_DNA"/>
</dbReference>
<evidence type="ECO:0008006" key="4">
    <source>
        <dbReference type="Google" id="ProtNLM"/>
    </source>
</evidence>
<accession>A0A9W8N7J7</accession>
<protein>
    <recommendedName>
        <fullName evidence="4">Pfs domain protein</fullName>
    </recommendedName>
</protein>
<name>A0A9W8N7J7_9PEZI</name>
<sequence length="955" mass="107335">MDSSTHSIDEDMGISSPKHRPHSKGMASSQKHVSKSSLRSKSHQPALMGEVQDQRRRHLHIASIGSDTSATLNHSTQEKINFTTFTSARLDLHDSDDNYLRSNELDYSVIAILPLPNLSKPHQSSYRLLEVFWKDCLTSIGEILIEETGARAWIRNSLGTLGIPGFENGFHKVLSTYGLIPRVRESIIISNNNPGLLEKYGFVLCRYFWQKALSGRAPEIPKPNAPWTMGRIQLCQAMITELYWSSTARSEYMSGQGDAYLSVIECLEALIEPLALRNFATVLRRTLYFDDFFAMVTITRDVELQFPSDRRLGKSTFTLDWNPVKFIESQFGGDHIQIGSLVTLTGATLYSQATTYRSENPDAKVILRIERHQTLNVIVCGTKEVAVEVAQQLSWLSAALSISPFKNAVAYCNPLVVRDMRGPPNSLLPQFMIHRSFAKPPRIGNSCWLSLFSDATIAWGFPIPRRGSETGLEISLELLATIAGVHHAVEYDGGVVMKGFSSMLIPMKLDTETNTVQWHAVFNDNEDTRLSYQDGIDLETRLGQEDVSYENIDYSTALEVRKPFKIQSIAVGFQQFGTGQVEFTLGPKDGTRHFQRQGPYRQIVNASEITPIVLFDTLDRRGWLVPASGVLLHVAQHRKSLDPSMCKMKMRFEEGASFRDVLLQNESTKVYGKESYRFNNMIAATWSILEFLLDQRYSTSNSSGLVIKSPFSDSLEGYEFKAVVENRAPFKTRQVTIEKTSGGWPSLVRHIDALVLFAEGFEDVIKPTQGSHGLCHNWKTVPKDKDYLATTVKMLNGLYDVAGCRLSRQYLTSSHLQWHRGNSALFERCPQANSLSCNCHRLQQILPKKTFTKVIPPGPLEDEGGIIFGKSNDGSQVRWKRKACTEGEQSIYGQPNVTFKFRKGSLDSSEEKDKLASEQYTHTTQLIASACHSETKQEPLLARLHTPSRTSQLDD</sequence>
<reference evidence="2" key="1">
    <citation type="submission" date="2022-07" db="EMBL/GenBank/DDBJ databases">
        <title>Genome Sequence of Xylaria arbuscula.</title>
        <authorList>
            <person name="Buettner E."/>
        </authorList>
    </citation>
    <scope>NUCLEOTIDE SEQUENCE</scope>
    <source>
        <strain evidence="2">VT107</strain>
    </source>
</reference>
<evidence type="ECO:0000313" key="3">
    <source>
        <dbReference type="Proteomes" id="UP001148614"/>
    </source>
</evidence>
<dbReference type="VEuPathDB" id="FungiDB:F4678DRAFT_252391"/>